<dbReference type="EMBL" id="JXTB01000854">
    <property type="protein sequence ID" value="PON32177.1"/>
    <property type="molecule type" value="Genomic_DNA"/>
</dbReference>
<keyword evidence="3" id="KW-0805">Transcription regulation</keyword>
<dbReference type="Gene3D" id="3.30.730.10">
    <property type="entry name" value="AP2/ERF domain"/>
    <property type="match status" value="1"/>
</dbReference>
<dbReference type="GO" id="GO:0009873">
    <property type="term" value="P:ethylene-activated signaling pathway"/>
    <property type="evidence" value="ECO:0007669"/>
    <property type="project" value="UniProtKB-KW"/>
</dbReference>
<evidence type="ECO:0000259" key="10">
    <source>
        <dbReference type="PROSITE" id="PS51032"/>
    </source>
</evidence>
<comment type="similarity">
    <text evidence="8">Belongs to the AP2/ERF transcription factor family. ERF subfamily.</text>
</comment>
<evidence type="ECO:0000256" key="9">
    <source>
        <dbReference type="SAM" id="MobiDB-lite"/>
    </source>
</evidence>
<dbReference type="InterPro" id="IPR001471">
    <property type="entry name" value="AP2/ERF_dom"/>
</dbReference>
<dbReference type="InterPro" id="IPR016177">
    <property type="entry name" value="DNA-bd_dom_sf"/>
</dbReference>
<gene>
    <name evidence="11" type="primary">PanERF40</name>
    <name evidence="11" type="ORF">PanWU01x14_363550</name>
</gene>
<dbReference type="Proteomes" id="UP000237105">
    <property type="component" value="Unassembled WGS sequence"/>
</dbReference>
<comment type="subcellular location">
    <subcellularLocation>
        <location evidence="1">Nucleus</location>
    </subcellularLocation>
</comment>
<proteinExistence type="inferred from homology"/>
<evidence type="ECO:0000256" key="2">
    <source>
        <dbReference type="ARBA" id="ARBA00022745"/>
    </source>
</evidence>
<evidence type="ECO:0000256" key="3">
    <source>
        <dbReference type="ARBA" id="ARBA00023015"/>
    </source>
</evidence>
<dbReference type="CDD" id="cd00018">
    <property type="entry name" value="AP2"/>
    <property type="match status" value="1"/>
</dbReference>
<dbReference type="OrthoDB" id="777275at2759"/>
<dbReference type="PROSITE" id="PS51032">
    <property type="entry name" value="AP2_ERF"/>
    <property type="match status" value="1"/>
</dbReference>
<evidence type="ECO:0000256" key="4">
    <source>
        <dbReference type="ARBA" id="ARBA00023125"/>
    </source>
</evidence>
<feature type="compositionally biased region" description="Polar residues" evidence="9">
    <location>
        <begin position="71"/>
        <end position="92"/>
    </location>
</feature>
<evidence type="ECO:0000256" key="8">
    <source>
        <dbReference type="ARBA" id="ARBA00024343"/>
    </source>
</evidence>
<evidence type="ECO:0000313" key="11">
    <source>
        <dbReference type="EMBL" id="PON32177.1"/>
    </source>
</evidence>
<dbReference type="SUPFAM" id="SSF54171">
    <property type="entry name" value="DNA-binding domain"/>
    <property type="match status" value="1"/>
</dbReference>
<feature type="compositionally biased region" description="Low complexity" evidence="9">
    <location>
        <begin position="309"/>
        <end position="323"/>
    </location>
</feature>
<evidence type="ECO:0000256" key="1">
    <source>
        <dbReference type="ARBA" id="ARBA00004123"/>
    </source>
</evidence>
<reference evidence="12" key="1">
    <citation type="submission" date="2016-06" db="EMBL/GenBank/DDBJ databases">
        <title>Parallel loss of symbiosis genes in relatives of nitrogen-fixing non-legume Parasponia.</title>
        <authorList>
            <person name="Van Velzen R."/>
            <person name="Holmer R."/>
            <person name="Bu F."/>
            <person name="Rutten L."/>
            <person name="Van Zeijl A."/>
            <person name="Liu W."/>
            <person name="Santuari L."/>
            <person name="Cao Q."/>
            <person name="Sharma T."/>
            <person name="Shen D."/>
            <person name="Roswanjaya Y."/>
            <person name="Wardhani T."/>
            <person name="Kalhor M.S."/>
            <person name="Jansen J."/>
            <person name="Van den Hoogen J."/>
            <person name="Gungor B."/>
            <person name="Hartog M."/>
            <person name="Hontelez J."/>
            <person name="Verver J."/>
            <person name="Yang W.-C."/>
            <person name="Schijlen E."/>
            <person name="Repin R."/>
            <person name="Schilthuizen M."/>
            <person name="Schranz E."/>
            <person name="Heidstra R."/>
            <person name="Miyata K."/>
            <person name="Fedorova E."/>
            <person name="Kohlen W."/>
            <person name="Bisseling T."/>
            <person name="Smit S."/>
            <person name="Geurts R."/>
        </authorList>
    </citation>
    <scope>NUCLEOTIDE SEQUENCE [LARGE SCALE GENOMIC DNA]</scope>
    <source>
        <strain evidence="12">cv. WU1-14</strain>
    </source>
</reference>
<keyword evidence="12" id="KW-1185">Reference proteome</keyword>
<feature type="compositionally biased region" description="Polar residues" evidence="9">
    <location>
        <begin position="187"/>
        <end position="216"/>
    </location>
</feature>
<dbReference type="PANTHER" id="PTHR31657">
    <property type="entry name" value="ETHYLENE-RESPONSIVE TRANSCRIPTION FACTOR ERF061"/>
    <property type="match status" value="1"/>
</dbReference>
<dbReference type="GO" id="GO:0005634">
    <property type="term" value="C:nucleus"/>
    <property type="evidence" value="ECO:0007669"/>
    <property type="project" value="UniProtKB-SubCell"/>
</dbReference>
<name>A0A2P5A6J8_PARAD</name>
<dbReference type="Pfam" id="PF00847">
    <property type="entry name" value="AP2"/>
    <property type="match status" value="1"/>
</dbReference>
<feature type="domain" description="AP2/ERF" evidence="10">
    <location>
        <begin position="221"/>
        <end position="278"/>
    </location>
</feature>
<feature type="region of interest" description="Disordered" evidence="9">
    <location>
        <begin position="308"/>
        <end position="363"/>
    </location>
</feature>
<dbReference type="FunFam" id="3.30.730.10:FF:000001">
    <property type="entry name" value="Ethylene-responsive transcription factor 2"/>
    <property type="match status" value="1"/>
</dbReference>
<keyword evidence="2" id="KW-0936">Ethylene signaling pathway</keyword>
<dbReference type="GO" id="GO:0000976">
    <property type="term" value="F:transcription cis-regulatory region binding"/>
    <property type="evidence" value="ECO:0007669"/>
    <property type="project" value="UniProtKB-ARBA"/>
</dbReference>
<protein>
    <submittedName>
        <fullName evidence="11">AP2/ERF transcription factor</fullName>
    </submittedName>
</protein>
<dbReference type="AlphaFoldDB" id="A0A2P5A6J8"/>
<evidence type="ECO:0000256" key="6">
    <source>
        <dbReference type="ARBA" id="ARBA00023163"/>
    </source>
</evidence>
<comment type="caution">
    <text evidence="11">The sequence shown here is derived from an EMBL/GenBank/DDBJ whole genome shotgun (WGS) entry which is preliminary data.</text>
</comment>
<organism evidence="11 12">
    <name type="scientific">Parasponia andersonii</name>
    <name type="common">Sponia andersonii</name>
    <dbReference type="NCBI Taxonomy" id="3476"/>
    <lineage>
        <taxon>Eukaryota</taxon>
        <taxon>Viridiplantae</taxon>
        <taxon>Streptophyta</taxon>
        <taxon>Embryophyta</taxon>
        <taxon>Tracheophyta</taxon>
        <taxon>Spermatophyta</taxon>
        <taxon>Magnoliopsida</taxon>
        <taxon>eudicotyledons</taxon>
        <taxon>Gunneridae</taxon>
        <taxon>Pentapetalae</taxon>
        <taxon>rosids</taxon>
        <taxon>fabids</taxon>
        <taxon>Rosales</taxon>
        <taxon>Cannabaceae</taxon>
        <taxon>Parasponia</taxon>
    </lineage>
</organism>
<keyword evidence="5" id="KW-0010">Activator</keyword>
<dbReference type="InterPro" id="IPR036955">
    <property type="entry name" value="AP2/ERF_dom_sf"/>
</dbReference>
<dbReference type="PRINTS" id="PR00367">
    <property type="entry name" value="ETHRSPELEMNT"/>
</dbReference>
<evidence type="ECO:0000313" key="12">
    <source>
        <dbReference type="Proteomes" id="UP000237105"/>
    </source>
</evidence>
<dbReference type="STRING" id="3476.A0A2P5A6J8"/>
<dbReference type="PANTHER" id="PTHR31657:SF40">
    <property type="entry name" value="ETHYLENE-RESPONSIVE TRANSCRIPTION FACTOR ERF062"/>
    <property type="match status" value="1"/>
</dbReference>
<evidence type="ECO:0000256" key="5">
    <source>
        <dbReference type="ARBA" id="ARBA00023159"/>
    </source>
</evidence>
<feature type="region of interest" description="Disordered" evidence="9">
    <location>
        <begin position="56"/>
        <end position="92"/>
    </location>
</feature>
<evidence type="ECO:0000256" key="7">
    <source>
        <dbReference type="ARBA" id="ARBA00023242"/>
    </source>
</evidence>
<feature type="region of interest" description="Disordered" evidence="9">
    <location>
        <begin position="186"/>
        <end position="216"/>
    </location>
</feature>
<dbReference type="GO" id="GO:0003700">
    <property type="term" value="F:DNA-binding transcription factor activity"/>
    <property type="evidence" value="ECO:0007669"/>
    <property type="project" value="InterPro"/>
</dbReference>
<keyword evidence="7" id="KW-0539">Nucleus</keyword>
<keyword evidence="4" id="KW-0238">DNA-binding</keyword>
<dbReference type="SMART" id="SM00380">
    <property type="entry name" value="AP2"/>
    <property type="match status" value="1"/>
</dbReference>
<sequence>MEDQYPKMETFMPKGLMPSYFQGIFTTGSSFFEDPNMLSALTQTYYGPHEDRNGIVSRSLSCSPDRILSGPESSNSSTDDQATNNTPEFIKLNTTNPLHSPLPFVPLNLFKVLDPKLTSSRAQVSEPNSSKFPNLTLFLQESSMLDPSSAPFPTTQQVQPGIEWLKMTQNLSNFHQSKGFNDYWLGTTKTQPMKNTGSSRRSSIPQSQNQNQKSTFSSVKLFRGVRQRHWGKWVAEIRLPRNRTRVWLGTFDTAEEAAMAYDTAAYMLRGDYAQLNFPDLKHQLKANSLNGTTAALLEAKLHAISQGISSSSNNNNNNNNKKSPNVVHDQLLPSPKKKKVSFESSKVNGLGQKQSKVGCHDHDRDHQVVVSENNTKRSHDCVSDVEAVQLSRMPSLDMDTIWDALLVSDTSRSRS</sequence>
<keyword evidence="6" id="KW-0804">Transcription</keyword>
<accession>A0A2P5A6J8</accession>
<dbReference type="InterPro" id="IPR051758">
    <property type="entry name" value="ERF/AP2-like"/>
</dbReference>